<dbReference type="AlphaFoldDB" id="A0A9P4XWC0"/>
<dbReference type="InterPro" id="IPR033140">
    <property type="entry name" value="Lipase_GDXG_put_SER_AS"/>
</dbReference>
<dbReference type="GeneID" id="63834761"/>
<keyword evidence="6" id="KW-1185">Reference proteome</keyword>
<dbReference type="SUPFAM" id="SSF53474">
    <property type="entry name" value="alpha/beta-Hydrolases"/>
    <property type="match status" value="1"/>
</dbReference>
<comment type="caution">
    <text evidence="5">The sequence shown here is derived from an EMBL/GenBank/DDBJ whole genome shotgun (WGS) entry which is preliminary data.</text>
</comment>
<dbReference type="InterPro" id="IPR050300">
    <property type="entry name" value="GDXG_lipolytic_enzyme"/>
</dbReference>
<gene>
    <name evidence="5" type="ORF">M406DRAFT_264062</name>
</gene>
<dbReference type="PROSITE" id="PS01174">
    <property type="entry name" value="LIPASE_GDXG_SER"/>
    <property type="match status" value="1"/>
</dbReference>
<comment type="similarity">
    <text evidence="1">Belongs to the 'GDXG' lipolytic enzyme family.</text>
</comment>
<evidence type="ECO:0000256" key="2">
    <source>
        <dbReference type="ARBA" id="ARBA00022801"/>
    </source>
</evidence>
<name>A0A9P4XWC0_CRYP1</name>
<dbReference type="Gene3D" id="3.40.50.1820">
    <property type="entry name" value="alpha/beta hydrolase"/>
    <property type="match status" value="1"/>
</dbReference>
<organism evidence="5 6">
    <name type="scientific">Cryphonectria parasitica (strain ATCC 38755 / EP155)</name>
    <dbReference type="NCBI Taxonomy" id="660469"/>
    <lineage>
        <taxon>Eukaryota</taxon>
        <taxon>Fungi</taxon>
        <taxon>Dikarya</taxon>
        <taxon>Ascomycota</taxon>
        <taxon>Pezizomycotina</taxon>
        <taxon>Sordariomycetes</taxon>
        <taxon>Sordariomycetidae</taxon>
        <taxon>Diaporthales</taxon>
        <taxon>Cryphonectriaceae</taxon>
        <taxon>Cryphonectria-Endothia species complex</taxon>
        <taxon>Cryphonectria</taxon>
    </lineage>
</organism>
<feature type="domain" description="Alpha/beta hydrolase fold-3" evidence="4">
    <location>
        <begin position="49"/>
        <end position="258"/>
    </location>
</feature>
<reference evidence="5" key="1">
    <citation type="journal article" date="2020" name="Phytopathology">
        <title>Genome sequence of the chestnut blight fungus Cryphonectria parasitica EP155: A fundamental resource for an archetypical invasive plant pathogen.</title>
        <authorList>
            <person name="Crouch J.A."/>
            <person name="Dawe A."/>
            <person name="Aerts A."/>
            <person name="Barry K."/>
            <person name="Churchill A.C.L."/>
            <person name="Grimwood J."/>
            <person name="Hillman B."/>
            <person name="Milgroom M.G."/>
            <person name="Pangilinan J."/>
            <person name="Smith M."/>
            <person name="Salamov A."/>
            <person name="Schmutz J."/>
            <person name="Yadav J."/>
            <person name="Grigoriev I.V."/>
            <person name="Nuss D."/>
        </authorList>
    </citation>
    <scope>NUCLEOTIDE SEQUENCE</scope>
    <source>
        <strain evidence="5">EP155</strain>
    </source>
</reference>
<dbReference type="Pfam" id="PF07859">
    <property type="entry name" value="Abhydrolase_3"/>
    <property type="match status" value="1"/>
</dbReference>
<dbReference type="PANTHER" id="PTHR48081">
    <property type="entry name" value="AB HYDROLASE SUPERFAMILY PROTEIN C4A8.06C"/>
    <property type="match status" value="1"/>
</dbReference>
<evidence type="ECO:0000259" key="4">
    <source>
        <dbReference type="Pfam" id="PF07859"/>
    </source>
</evidence>
<accession>A0A9P4XWC0</accession>
<dbReference type="RefSeq" id="XP_040773085.1">
    <property type="nucleotide sequence ID" value="XM_040917632.1"/>
</dbReference>
<keyword evidence="2" id="KW-0378">Hydrolase</keyword>
<dbReference type="OrthoDB" id="2152029at2759"/>
<dbReference type="InterPro" id="IPR029058">
    <property type="entry name" value="AB_hydrolase_fold"/>
</dbReference>
<dbReference type="PANTHER" id="PTHR48081:SF8">
    <property type="entry name" value="ALPHA_BETA HYDROLASE FOLD-3 DOMAIN-CONTAINING PROTEIN-RELATED"/>
    <property type="match status" value="1"/>
</dbReference>
<dbReference type="InterPro" id="IPR013094">
    <property type="entry name" value="AB_hydrolase_3"/>
</dbReference>
<evidence type="ECO:0000313" key="6">
    <source>
        <dbReference type="Proteomes" id="UP000803844"/>
    </source>
</evidence>
<evidence type="ECO:0000256" key="1">
    <source>
        <dbReference type="ARBA" id="ARBA00010515"/>
    </source>
</evidence>
<sequence length="285" mass="31314">MVEIKPPAMELFYNALAPTTLVKPAPVKGVWLPSSPPNITSELEKAKVILHFPGGAFVIAFGHETSGRPATEILTKYLQANRVLWAQYRLASNNQTCFPAALQDALTYYHHLLSLGINSKNIVLSGDSAGGNIVLALMRYPESAQASELPLPGSAIVFSPWVHVTSHAAKDYEACSNIKADILSGSLLQWGAASYLPSEQLSRETEAYISPLHHPFRTSAGEAESFFEHIKSFSAGMKEMNGDRVRFHAAPKAPHDFLLYYDAFGMKDELVTAVDKACEFFDERK</sequence>
<dbReference type="GO" id="GO:0016787">
    <property type="term" value="F:hydrolase activity"/>
    <property type="evidence" value="ECO:0007669"/>
    <property type="project" value="UniProtKB-KW"/>
</dbReference>
<evidence type="ECO:0000313" key="5">
    <source>
        <dbReference type="EMBL" id="KAF3762106.1"/>
    </source>
</evidence>
<feature type="active site" evidence="3">
    <location>
        <position position="128"/>
    </location>
</feature>
<dbReference type="EMBL" id="MU032350">
    <property type="protein sequence ID" value="KAF3762106.1"/>
    <property type="molecule type" value="Genomic_DNA"/>
</dbReference>
<protein>
    <submittedName>
        <fullName evidence="5">Alpha/beta-hydrolase</fullName>
    </submittedName>
</protein>
<evidence type="ECO:0000256" key="3">
    <source>
        <dbReference type="PROSITE-ProRule" id="PRU10038"/>
    </source>
</evidence>
<dbReference type="Proteomes" id="UP000803844">
    <property type="component" value="Unassembled WGS sequence"/>
</dbReference>
<proteinExistence type="inferred from homology"/>